<keyword evidence="1" id="KW-1185">Reference proteome</keyword>
<proteinExistence type="predicted"/>
<dbReference type="WBParaSite" id="nRc.2.0.1.t42994-RA">
    <property type="protein sequence ID" value="nRc.2.0.1.t42994-RA"/>
    <property type="gene ID" value="nRc.2.0.1.g42994"/>
</dbReference>
<name>A0A915KX03_ROMCU</name>
<dbReference type="Proteomes" id="UP000887565">
    <property type="component" value="Unplaced"/>
</dbReference>
<protein>
    <submittedName>
        <fullName evidence="2">Uncharacterized protein</fullName>
    </submittedName>
</protein>
<accession>A0A915KX03</accession>
<dbReference type="AlphaFoldDB" id="A0A915KX03"/>
<reference evidence="2" key="1">
    <citation type="submission" date="2022-11" db="UniProtKB">
        <authorList>
            <consortium name="WormBaseParasite"/>
        </authorList>
    </citation>
    <scope>IDENTIFICATION</scope>
</reference>
<evidence type="ECO:0000313" key="1">
    <source>
        <dbReference type="Proteomes" id="UP000887565"/>
    </source>
</evidence>
<sequence length="209" mass="23477">MYLTGFFNDESLISVKSTATASESSEESLTFSLLHRIFNASNYMHHQLPVTIPLNEPQSKKALSADNPTDLFDHLPSHPEMIKYHGHAAQPSLPTTAIFRQQENGTAAWESQKMTSSGARMLDDLSDQKSKNRHNVGICNRVHIGTYTGRKDAALPAQVPFPARARSLKAPFFKGLKTQNFFGASRRVNEYNINYFYLPRTTRANCIQT</sequence>
<organism evidence="1 2">
    <name type="scientific">Romanomermis culicivorax</name>
    <name type="common">Nematode worm</name>
    <dbReference type="NCBI Taxonomy" id="13658"/>
    <lineage>
        <taxon>Eukaryota</taxon>
        <taxon>Metazoa</taxon>
        <taxon>Ecdysozoa</taxon>
        <taxon>Nematoda</taxon>
        <taxon>Enoplea</taxon>
        <taxon>Dorylaimia</taxon>
        <taxon>Mermithida</taxon>
        <taxon>Mermithoidea</taxon>
        <taxon>Mermithidae</taxon>
        <taxon>Romanomermis</taxon>
    </lineage>
</organism>
<evidence type="ECO:0000313" key="2">
    <source>
        <dbReference type="WBParaSite" id="nRc.2.0.1.t42994-RA"/>
    </source>
</evidence>